<dbReference type="Proteomes" id="UP000644441">
    <property type="component" value="Unassembled WGS sequence"/>
</dbReference>
<dbReference type="InterPro" id="IPR002898">
    <property type="entry name" value="MotA_ExbB_proton_chnl"/>
</dbReference>
<gene>
    <name evidence="12" type="ORF">ISO4_01803</name>
</gene>
<feature type="transmembrane region" description="Helical" evidence="10">
    <location>
        <begin position="117"/>
        <end position="140"/>
    </location>
</feature>
<evidence type="ECO:0000256" key="9">
    <source>
        <dbReference type="SAM" id="MobiDB-lite"/>
    </source>
</evidence>
<keyword evidence="2 8" id="KW-0813">Transport</keyword>
<feature type="transmembrane region" description="Helical" evidence="10">
    <location>
        <begin position="160"/>
        <end position="181"/>
    </location>
</feature>
<dbReference type="PANTHER" id="PTHR30625">
    <property type="entry name" value="PROTEIN TOLQ"/>
    <property type="match status" value="1"/>
</dbReference>
<keyword evidence="6 10" id="KW-1133">Transmembrane helix</keyword>
<evidence type="ECO:0000259" key="11">
    <source>
        <dbReference type="Pfam" id="PF01618"/>
    </source>
</evidence>
<evidence type="ECO:0000256" key="4">
    <source>
        <dbReference type="ARBA" id="ARBA00022692"/>
    </source>
</evidence>
<reference evidence="12 13" key="1">
    <citation type="submission" date="2012-09" db="EMBL/GenBank/DDBJ databases">
        <title>Genome Sequence of alkane-degrading Bacterium Alcanivorax venustensis ISO4.</title>
        <authorList>
            <person name="Lai Q."/>
            <person name="Shao Z."/>
        </authorList>
    </citation>
    <scope>NUCLEOTIDE SEQUENCE [LARGE SCALE GENOMIC DNA]</scope>
    <source>
        <strain evidence="12 13">ISO4</strain>
    </source>
</reference>
<accession>A0ABS0AGG2</accession>
<organism evidence="12 13">
    <name type="scientific">Alloalcanivorax venustensis ISO4</name>
    <dbReference type="NCBI Taxonomy" id="1177184"/>
    <lineage>
        <taxon>Bacteria</taxon>
        <taxon>Pseudomonadati</taxon>
        <taxon>Pseudomonadota</taxon>
        <taxon>Gammaproteobacteria</taxon>
        <taxon>Oceanospirillales</taxon>
        <taxon>Alcanivoracaceae</taxon>
        <taxon>Alloalcanivorax</taxon>
    </lineage>
</organism>
<feature type="domain" description="MotA/TolQ/ExbB proton channel" evidence="11">
    <location>
        <begin position="100"/>
        <end position="193"/>
    </location>
</feature>
<keyword evidence="3" id="KW-1003">Cell membrane</keyword>
<feature type="transmembrane region" description="Helical" evidence="10">
    <location>
        <begin position="12"/>
        <end position="35"/>
    </location>
</feature>
<evidence type="ECO:0000256" key="7">
    <source>
        <dbReference type="ARBA" id="ARBA00023136"/>
    </source>
</evidence>
<evidence type="ECO:0000256" key="3">
    <source>
        <dbReference type="ARBA" id="ARBA00022475"/>
    </source>
</evidence>
<dbReference type="InterPro" id="IPR050790">
    <property type="entry name" value="ExbB/TolQ_transport"/>
</dbReference>
<name>A0ABS0AGG2_9GAMM</name>
<evidence type="ECO:0000313" key="12">
    <source>
        <dbReference type="EMBL" id="MBF5053201.1"/>
    </source>
</evidence>
<evidence type="ECO:0000256" key="6">
    <source>
        <dbReference type="ARBA" id="ARBA00022989"/>
    </source>
</evidence>
<evidence type="ECO:0000313" key="13">
    <source>
        <dbReference type="Proteomes" id="UP000644441"/>
    </source>
</evidence>
<sequence length="230" mass="24735">MMSSLQLQLPEWFVAGGVAMWLLAVLSVVALATLLTKMLQFARLRPVASKQADALLESLERGDTPVVGDAGRSPVDQVVLSAWHNRAMDADSWEEDSLRRGREALEDMRGGLRTLEVISALSPLIGLLGTVFGMIGAFQALEAAGSQVDPSILSGGIWEALLTTAAGLTVAIPALAAFHWADRTIELCREKMQDRLARLKVQVRRQGAGQTRDSQAPARDQAPRRVAVGG</sequence>
<keyword evidence="7 10" id="KW-0472">Membrane</keyword>
<evidence type="ECO:0000256" key="5">
    <source>
        <dbReference type="ARBA" id="ARBA00022927"/>
    </source>
</evidence>
<comment type="subcellular location">
    <subcellularLocation>
        <location evidence="1">Cell membrane</location>
        <topology evidence="1">Multi-pass membrane protein</topology>
    </subcellularLocation>
    <subcellularLocation>
        <location evidence="8">Membrane</location>
        <topology evidence="8">Multi-pass membrane protein</topology>
    </subcellularLocation>
</comment>
<evidence type="ECO:0000256" key="10">
    <source>
        <dbReference type="SAM" id="Phobius"/>
    </source>
</evidence>
<comment type="caution">
    <text evidence="12">The sequence shown here is derived from an EMBL/GenBank/DDBJ whole genome shotgun (WGS) entry which is preliminary data.</text>
</comment>
<keyword evidence="5 8" id="KW-0653">Protein transport</keyword>
<evidence type="ECO:0000256" key="2">
    <source>
        <dbReference type="ARBA" id="ARBA00022448"/>
    </source>
</evidence>
<comment type="similarity">
    <text evidence="8">Belongs to the exbB/tolQ family.</text>
</comment>
<feature type="region of interest" description="Disordered" evidence="9">
    <location>
        <begin position="205"/>
        <end position="230"/>
    </location>
</feature>
<dbReference type="Pfam" id="PF01618">
    <property type="entry name" value="MotA_ExbB"/>
    <property type="match status" value="1"/>
</dbReference>
<keyword evidence="13" id="KW-1185">Reference proteome</keyword>
<keyword evidence="4 10" id="KW-0812">Transmembrane</keyword>
<dbReference type="EMBL" id="ARXR01000012">
    <property type="protein sequence ID" value="MBF5053201.1"/>
    <property type="molecule type" value="Genomic_DNA"/>
</dbReference>
<dbReference type="RefSeq" id="WP_228548024.1">
    <property type="nucleotide sequence ID" value="NZ_ARXR01000012.1"/>
</dbReference>
<protein>
    <submittedName>
        <fullName evidence="12">MotA/TolQ/ExbB proton channel family protein</fullName>
    </submittedName>
</protein>
<dbReference type="PANTHER" id="PTHR30625:SF15">
    <property type="entry name" value="BIOPOLYMER TRANSPORT PROTEIN EXBB"/>
    <property type="match status" value="1"/>
</dbReference>
<evidence type="ECO:0000256" key="8">
    <source>
        <dbReference type="RuleBase" id="RU004057"/>
    </source>
</evidence>
<evidence type="ECO:0000256" key="1">
    <source>
        <dbReference type="ARBA" id="ARBA00004651"/>
    </source>
</evidence>
<proteinExistence type="inferred from homology"/>